<dbReference type="EMBL" id="CAJFCJ010000002">
    <property type="protein sequence ID" value="CAD5112461.1"/>
    <property type="molecule type" value="Genomic_DNA"/>
</dbReference>
<dbReference type="SUPFAM" id="SSF48371">
    <property type="entry name" value="ARM repeat"/>
    <property type="match status" value="1"/>
</dbReference>
<dbReference type="GO" id="GO:0006661">
    <property type="term" value="P:phosphatidylinositol biosynthetic process"/>
    <property type="evidence" value="ECO:0007669"/>
    <property type="project" value="InterPro"/>
</dbReference>
<dbReference type="InterPro" id="IPR011989">
    <property type="entry name" value="ARM-like"/>
</dbReference>
<dbReference type="InterPro" id="IPR021841">
    <property type="entry name" value="VAC14_Fig4p-bd"/>
</dbReference>
<reference evidence="10 11" key="1">
    <citation type="submission" date="2020-08" db="EMBL/GenBank/DDBJ databases">
        <authorList>
            <person name="Hejnol A."/>
        </authorList>
    </citation>
    <scope>NUCLEOTIDE SEQUENCE [LARGE SCALE GENOMIC DNA]</scope>
</reference>
<sequence length="741" mass="83916">MSSIQEFFPASVIRGLSDKIYDKRKAAALEVERIVKDLVRKNEIKQITQIIDILGRDYAMSHNINTRLGGLIALAATTTALGKESKEFISKLIEPVLTCFHDSDRNVRYFGCEALYNIIKIARDGFLPHFNEVFDGLSRLAADPDGHVRNGSGLLNVLVRDVLTASPNMNLVDLINQLRTRIYNRGQYTRMFIVSWIDELDNVPDIDMIVFLPQLLDGLFQILGDNHQDVKQACKKCLRKLLRNISEGKSKNVDYHVMVNIILLHCQSSDSGIQSMAINWLEEFVKLGGRDAILPVIASTISSLLPCLAYEESNKNEVRDRADKVQASIMKLLTDDDDNPLSADEQSSVAAAADEDNKPDNENEEQVSYDGGPVPNEVELDKSPAIKDDYHFNMTAVVSALTHQMAHESVATRIAALHWIAHLQKRVPQRVLRHLENLFPLLMSALSDPDEGVIYLTIEVLSDISSSSFGRQVPPKFDMDIPEQVLADLQNSHEHNAYFTCFMIKIIQLFKNDVTLLDKKDGKGMIIIRQICIYLGAENIYKCLALIILKLETHNKEKQFAADITEMLAYILLTSSELHKVRTVLRELRDDYAADLFVILYKAFCHNSFAVIALCLLSQMYSHSAYLIRAVSEMNVTVDLLLQLDRLVQLVESPIFAFLRMQLLEARHYPYLVESLYGILMLLPQSVAFQTLQTRLQCIPPQSLFMDGTRKKPGNEDREKALKSINFSELLNIFRTIQKLD</sequence>
<evidence type="ECO:0000256" key="3">
    <source>
        <dbReference type="ARBA" id="ARBA00013840"/>
    </source>
</evidence>
<feature type="region of interest" description="Disordered" evidence="8">
    <location>
        <begin position="335"/>
        <end position="377"/>
    </location>
</feature>
<keyword evidence="5" id="KW-0472">Membrane</keyword>
<evidence type="ECO:0000256" key="8">
    <source>
        <dbReference type="SAM" id="MobiDB-lite"/>
    </source>
</evidence>
<evidence type="ECO:0000313" key="11">
    <source>
        <dbReference type="Proteomes" id="UP000549394"/>
    </source>
</evidence>
<dbReference type="Pfam" id="PF11916">
    <property type="entry name" value="Vac14_Fig4_bd"/>
    <property type="match status" value="1"/>
</dbReference>
<dbReference type="PANTHER" id="PTHR16023">
    <property type="entry name" value="TAX1 BINDING PROTEIN-RELATED"/>
    <property type="match status" value="1"/>
</dbReference>
<dbReference type="GO" id="GO:0070772">
    <property type="term" value="C:PAS complex"/>
    <property type="evidence" value="ECO:0007669"/>
    <property type="project" value="InterPro"/>
</dbReference>
<dbReference type="PANTHER" id="PTHR16023:SF0">
    <property type="entry name" value="PROTEIN VAC14 HOMOLOG"/>
    <property type="match status" value="1"/>
</dbReference>
<evidence type="ECO:0000256" key="2">
    <source>
        <dbReference type="ARBA" id="ARBA00010225"/>
    </source>
</evidence>
<accession>A0A7I8VB85</accession>
<dbReference type="OrthoDB" id="5574975at2759"/>
<comment type="caution">
    <text evidence="10">The sequence shown here is derived from an EMBL/GenBank/DDBJ whole genome shotgun (WGS) entry which is preliminary data.</text>
</comment>
<evidence type="ECO:0000259" key="9">
    <source>
        <dbReference type="Pfam" id="PF11916"/>
    </source>
</evidence>
<dbReference type="AlphaFoldDB" id="A0A7I8VB85"/>
<gene>
    <name evidence="10" type="ORF">DGYR_LOCUS1594</name>
</gene>
<dbReference type="Proteomes" id="UP000549394">
    <property type="component" value="Unassembled WGS sequence"/>
</dbReference>
<comment type="subunit">
    <text evidence="7">Forms pentamers. Component of the PI(3,5)P2 regulatory complex/PAS complex, at least composed of PIKFYVE, FIG4 and VAC14. VAC14 nucleates the assembly of the complex and serves as a scaffold by pentamerizing into a star-shaped structure, which can bind a single copy each of PIKFYVE and FIG4 and coordinates their activities. Interacts with NOS1.</text>
</comment>
<proteinExistence type="inferred from homology"/>
<evidence type="ECO:0000256" key="4">
    <source>
        <dbReference type="ARBA" id="ARBA00022737"/>
    </source>
</evidence>
<evidence type="ECO:0000256" key="5">
    <source>
        <dbReference type="ARBA" id="ARBA00023136"/>
    </source>
</evidence>
<evidence type="ECO:0000256" key="7">
    <source>
        <dbReference type="ARBA" id="ARBA00047092"/>
    </source>
</evidence>
<evidence type="ECO:0000256" key="1">
    <source>
        <dbReference type="ARBA" id="ARBA00004308"/>
    </source>
</evidence>
<keyword evidence="4" id="KW-0677">Repeat</keyword>
<dbReference type="InterPro" id="IPR016024">
    <property type="entry name" value="ARM-type_fold"/>
</dbReference>
<dbReference type="Pfam" id="PF12755">
    <property type="entry name" value="Vac14_Fab1_bd"/>
    <property type="match status" value="1"/>
</dbReference>
<keyword evidence="11" id="KW-1185">Reference proteome</keyword>
<dbReference type="Gene3D" id="1.25.10.10">
    <property type="entry name" value="Leucine-rich Repeat Variant"/>
    <property type="match status" value="3"/>
</dbReference>
<evidence type="ECO:0000256" key="6">
    <source>
        <dbReference type="ARBA" id="ARBA00045654"/>
    </source>
</evidence>
<comment type="similarity">
    <text evidence="2">Belongs to the VAC14 family.</text>
</comment>
<name>A0A7I8VB85_9ANNE</name>
<evidence type="ECO:0000313" key="10">
    <source>
        <dbReference type="EMBL" id="CAD5112461.1"/>
    </source>
</evidence>
<dbReference type="InterPro" id="IPR026825">
    <property type="entry name" value="Vac14"/>
</dbReference>
<feature type="domain" description="Vacuolar protein 14 C-terminal Fig4-binding" evidence="9">
    <location>
        <begin position="522"/>
        <end position="699"/>
    </location>
</feature>
<comment type="function">
    <text evidence="6">Scaffold protein component of the PI(3,5)P2 regulatory complex which regulates both the synthesis and turnover of phosphatidylinositol 3,5-bisphosphate (PtdIns(3,5)P2). Pentamerizes into a star-shaped structure and nucleates the assembly of the complex. The pentamer binds a single copy each of PIKFYVE and FIG4 and coordinates both PIKfyve kinase activity and FIG4 phosphatase activity, being required to maintain normal levels of phosphatidylinositol 3-phosphate (PtdIns(3)P) and phosphatidylinositol 5-phosphate (PtdIns(5)P). Plays a role in the biogenesis of endosome carrier vesicles (ECV) / multivesicular bodies (MVB) transport intermediates from early endosomes.</text>
</comment>
<protein>
    <recommendedName>
        <fullName evidence="3">Protein VAC14 homolog</fullName>
    </recommendedName>
</protein>
<organism evidence="10 11">
    <name type="scientific">Dimorphilus gyrociliatus</name>
    <dbReference type="NCBI Taxonomy" id="2664684"/>
    <lineage>
        <taxon>Eukaryota</taxon>
        <taxon>Metazoa</taxon>
        <taxon>Spiralia</taxon>
        <taxon>Lophotrochozoa</taxon>
        <taxon>Annelida</taxon>
        <taxon>Polychaeta</taxon>
        <taxon>Polychaeta incertae sedis</taxon>
        <taxon>Dinophilidae</taxon>
        <taxon>Dimorphilus</taxon>
    </lineage>
</organism>
<comment type="subcellular location">
    <subcellularLocation>
        <location evidence="1">Endomembrane system</location>
    </subcellularLocation>
</comment>
<dbReference type="GO" id="GO:0010008">
    <property type="term" value="C:endosome membrane"/>
    <property type="evidence" value="ECO:0007669"/>
    <property type="project" value="TreeGrafter"/>
</dbReference>